<gene>
    <name evidence="1" type="ORF">AGLY_011853</name>
</gene>
<dbReference type="Proteomes" id="UP000475862">
    <property type="component" value="Unassembled WGS sequence"/>
</dbReference>
<proteinExistence type="predicted"/>
<dbReference type="AlphaFoldDB" id="A0A6G0TCQ1"/>
<name>A0A6G0TCQ1_APHGL</name>
<evidence type="ECO:0000313" key="1">
    <source>
        <dbReference type="EMBL" id="KAE9529757.1"/>
    </source>
</evidence>
<sequence length="185" mass="20199">MFEFRYAAFQCENFSLSHSAAFAGAAATAENGTAGRPIEVPSTHYPSYWPAKTHPTFLSPTRSVRVRSVAKPCVNFPYVSVDFVPVFLPTSFLRSRVPVRSALFVVRVVLPPLRVYFTQPSGPIGRVLARACVCACVCVCICCAHANAHNRSSSRRLLVAVVVVAFCSADIFVKQENSNSAVHVF</sequence>
<organism evidence="1 2">
    <name type="scientific">Aphis glycines</name>
    <name type="common">Soybean aphid</name>
    <dbReference type="NCBI Taxonomy" id="307491"/>
    <lineage>
        <taxon>Eukaryota</taxon>
        <taxon>Metazoa</taxon>
        <taxon>Ecdysozoa</taxon>
        <taxon>Arthropoda</taxon>
        <taxon>Hexapoda</taxon>
        <taxon>Insecta</taxon>
        <taxon>Pterygota</taxon>
        <taxon>Neoptera</taxon>
        <taxon>Paraneoptera</taxon>
        <taxon>Hemiptera</taxon>
        <taxon>Sternorrhyncha</taxon>
        <taxon>Aphidomorpha</taxon>
        <taxon>Aphidoidea</taxon>
        <taxon>Aphididae</taxon>
        <taxon>Aphidini</taxon>
        <taxon>Aphis</taxon>
        <taxon>Aphis</taxon>
    </lineage>
</organism>
<dbReference type="EMBL" id="VYZN01000044">
    <property type="protein sequence ID" value="KAE9529757.1"/>
    <property type="molecule type" value="Genomic_DNA"/>
</dbReference>
<keyword evidence="2" id="KW-1185">Reference proteome</keyword>
<accession>A0A6G0TCQ1</accession>
<evidence type="ECO:0000313" key="2">
    <source>
        <dbReference type="Proteomes" id="UP000475862"/>
    </source>
</evidence>
<protein>
    <submittedName>
        <fullName evidence="1">Uncharacterized protein</fullName>
    </submittedName>
</protein>
<comment type="caution">
    <text evidence="1">The sequence shown here is derived from an EMBL/GenBank/DDBJ whole genome shotgun (WGS) entry which is preliminary data.</text>
</comment>
<reference evidence="1 2" key="1">
    <citation type="submission" date="2019-08" db="EMBL/GenBank/DDBJ databases">
        <title>The genome of the soybean aphid Biotype 1, its phylome, world population structure and adaptation to the North American continent.</title>
        <authorList>
            <person name="Giordano R."/>
            <person name="Donthu R.K."/>
            <person name="Hernandez A.G."/>
            <person name="Wright C.L."/>
            <person name="Zimin A.V."/>
        </authorList>
    </citation>
    <scope>NUCLEOTIDE SEQUENCE [LARGE SCALE GENOMIC DNA]</scope>
    <source>
        <tissue evidence="1">Whole aphids</tissue>
    </source>
</reference>